<keyword evidence="5" id="KW-1185">Reference proteome</keyword>
<proteinExistence type="predicted"/>
<evidence type="ECO:0000256" key="1">
    <source>
        <dbReference type="SAM" id="MobiDB-lite"/>
    </source>
</evidence>
<gene>
    <name evidence="4" type="ORF">CTKZ_23670</name>
</gene>
<accession>A0A401V1L9</accession>
<keyword evidence="2" id="KW-1133">Transmembrane helix</keyword>
<dbReference type="RefSeq" id="WP_124343316.1">
    <property type="nucleotide sequence ID" value="NZ_BHYL01000195.1"/>
</dbReference>
<feature type="region of interest" description="Disordered" evidence="1">
    <location>
        <begin position="24"/>
        <end position="49"/>
    </location>
</feature>
<evidence type="ECO:0000259" key="3">
    <source>
        <dbReference type="Pfam" id="PF01476"/>
    </source>
</evidence>
<dbReference type="Proteomes" id="UP000288246">
    <property type="component" value="Unassembled WGS sequence"/>
</dbReference>
<dbReference type="Pfam" id="PF01476">
    <property type="entry name" value="LysM"/>
    <property type="match status" value="1"/>
</dbReference>
<evidence type="ECO:0000313" key="5">
    <source>
        <dbReference type="Proteomes" id="UP000288246"/>
    </source>
</evidence>
<evidence type="ECO:0000256" key="2">
    <source>
        <dbReference type="SAM" id="Phobius"/>
    </source>
</evidence>
<dbReference type="InterPro" id="IPR036779">
    <property type="entry name" value="LysM_dom_sf"/>
</dbReference>
<keyword evidence="2" id="KW-0812">Transmembrane</keyword>
<dbReference type="CDD" id="cd00118">
    <property type="entry name" value="LysM"/>
    <property type="match status" value="1"/>
</dbReference>
<dbReference type="OrthoDB" id="5084290at2"/>
<dbReference type="Gene3D" id="3.10.350.10">
    <property type="entry name" value="LysM domain"/>
    <property type="match status" value="1"/>
</dbReference>
<reference evidence="4 5" key="1">
    <citation type="submission" date="2018-11" db="EMBL/GenBank/DDBJ databases">
        <title>Draft genome sequence of Cellulomonas takizawaensis strain TKZ-21.</title>
        <authorList>
            <person name="Yamamura H."/>
            <person name="Hayashi T."/>
            <person name="Hamada M."/>
            <person name="Serisawa Y."/>
            <person name="Matsuyama K."/>
            <person name="Nakagawa Y."/>
            <person name="Otoguro M."/>
            <person name="Yanagida F."/>
            <person name="Hayakawa M."/>
        </authorList>
    </citation>
    <scope>NUCLEOTIDE SEQUENCE [LARGE SCALE GENOMIC DNA]</scope>
    <source>
        <strain evidence="4 5">TKZ-21</strain>
    </source>
</reference>
<feature type="domain" description="LysM" evidence="3">
    <location>
        <begin position="103"/>
        <end position="152"/>
    </location>
</feature>
<protein>
    <recommendedName>
        <fullName evidence="3">LysM domain-containing protein</fullName>
    </recommendedName>
</protein>
<dbReference type="EMBL" id="BHYL01000195">
    <property type="protein sequence ID" value="GCD20805.1"/>
    <property type="molecule type" value="Genomic_DNA"/>
</dbReference>
<feature type="transmembrane region" description="Helical" evidence="2">
    <location>
        <begin position="68"/>
        <end position="86"/>
    </location>
</feature>
<dbReference type="AlphaFoldDB" id="A0A401V1L9"/>
<dbReference type="InterPro" id="IPR018392">
    <property type="entry name" value="LysM"/>
</dbReference>
<keyword evidence="2" id="KW-0472">Membrane</keyword>
<comment type="caution">
    <text evidence="4">The sequence shown here is derived from an EMBL/GenBank/DDBJ whole genome shotgun (WGS) entry which is preliminary data.</text>
</comment>
<sequence>MSAAVLSPAGPGTVRPNLRVVRLSTPPAPRSVAPAGRTPVATGAGRDDARVRATAEQAPLQLTARGRLVVVVLGLLLAIGVSTIAARASADGPVSSAVEVTRHVVLEGETMWGLAQQVAAPGEDVRDVVLELVRLNDLPNAGLMAGQEILLPRS</sequence>
<evidence type="ECO:0000313" key="4">
    <source>
        <dbReference type="EMBL" id="GCD20805.1"/>
    </source>
</evidence>
<name>A0A401V1L9_9CELL</name>
<organism evidence="4 5">
    <name type="scientific">Cellulomonas algicola</name>
    <dbReference type="NCBI Taxonomy" id="2071633"/>
    <lineage>
        <taxon>Bacteria</taxon>
        <taxon>Bacillati</taxon>
        <taxon>Actinomycetota</taxon>
        <taxon>Actinomycetes</taxon>
        <taxon>Micrococcales</taxon>
        <taxon>Cellulomonadaceae</taxon>
        <taxon>Cellulomonas</taxon>
    </lineage>
</organism>